<dbReference type="Gene3D" id="3.30.1490.130">
    <property type="entry name" value="D-aminoacylase. Domain 3"/>
    <property type="match status" value="1"/>
</dbReference>
<dbReference type="SUPFAM" id="SSF51556">
    <property type="entry name" value="Metallo-dependent hydrolases"/>
    <property type="match status" value="1"/>
</dbReference>
<dbReference type="InterPro" id="IPR050378">
    <property type="entry name" value="Metallo-dep_Hydrolases_sf"/>
</dbReference>
<keyword evidence="3" id="KW-1185">Reference proteome</keyword>
<evidence type="ECO:0000313" key="3">
    <source>
        <dbReference type="Proteomes" id="UP001500804"/>
    </source>
</evidence>
<dbReference type="InterPro" id="IPR013108">
    <property type="entry name" value="Amidohydro_3"/>
</dbReference>
<dbReference type="PANTHER" id="PTHR11647">
    <property type="entry name" value="HYDRANTOINASE/DIHYDROPYRIMIDINASE FAMILY MEMBER"/>
    <property type="match status" value="1"/>
</dbReference>
<proteinExistence type="predicted"/>
<organism evidence="2 3">
    <name type="scientific">Pseudonocardia adelaidensis</name>
    <dbReference type="NCBI Taxonomy" id="648754"/>
    <lineage>
        <taxon>Bacteria</taxon>
        <taxon>Bacillati</taxon>
        <taxon>Actinomycetota</taxon>
        <taxon>Actinomycetes</taxon>
        <taxon>Pseudonocardiales</taxon>
        <taxon>Pseudonocardiaceae</taxon>
        <taxon>Pseudonocardia</taxon>
    </lineage>
</organism>
<dbReference type="SUPFAM" id="SSF51338">
    <property type="entry name" value="Composite domain of metallo-dependent hydrolases"/>
    <property type="match status" value="1"/>
</dbReference>
<reference evidence="3" key="1">
    <citation type="journal article" date="2019" name="Int. J. Syst. Evol. Microbiol.">
        <title>The Global Catalogue of Microorganisms (GCM) 10K type strain sequencing project: providing services to taxonomists for standard genome sequencing and annotation.</title>
        <authorList>
            <consortium name="The Broad Institute Genomics Platform"/>
            <consortium name="The Broad Institute Genome Sequencing Center for Infectious Disease"/>
            <person name="Wu L."/>
            <person name="Ma J."/>
        </authorList>
    </citation>
    <scope>NUCLEOTIDE SEQUENCE [LARGE SCALE GENOMIC DNA]</scope>
    <source>
        <strain evidence="3">JCM 18302</strain>
    </source>
</reference>
<name>A0ABP9NWH3_9PSEU</name>
<protein>
    <submittedName>
        <fullName evidence="2">D-aminoacylase</fullName>
    </submittedName>
</protein>
<dbReference type="EMBL" id="BAABJO010000030">
    <property type="protein sequence ID" value="GAA5134761.1"/>
    <property type="molecule type" value="Genomic_DNA"/>
</dbReference>
<comment type="caution">
    <text evidence="2">The sequence shown here is derived from an EMBL/GenBank/DDBJ whole genome shotgun (WGS) entry which is preliminary data.</text>
</comment>
<evidence type="ECO:0000259" key="1">
    <source>
        <dbReference type="Pfam" id="PF07969"/>
    </source>
</evidence>
<sequence length="525" mass="54187">MLLRGGRVLDGTGADRGTCDVLLDGERIAALGPDLAAGEGTEVVDVAGRYVLPGFIDVHAHDDLAVLDPAGCLPKLRQGVTTVVVGNCGHGPAPTAGGVLADYSAPVIGRAPGRVFATFGDYLDAVAAAPRTTNVAALVPHGPLRAAVMGAGARAASAGEVDGMAGLLSDALAAGGAGLSLGLMYAPGNAAAPDELGALAEVVARHGRLLVAHVRNEAGQLLDSLREVCDVAQRAGCGLQISHLKVTGPEAAGSMPRALELLGSYRAAGLDVTADVYPYTAGSTTAATLFPPSALADGLTSLLGALRDRTSRAALLAELDRPWPRVENYLRCLGPDRILLAGFTAQASARYEGAPLAAIAGDRGQEPGECLADLLLEENGLLTAVLFQTDPGGVEQAMRWPYTMIGTDGLPGGSGYVHPRLYGTFPRVLESYTGDGRPWDPATAAHRIAGLPARRFGLADRGELRPGAVADLVVLDPGRWHDRATFEDPRNSPDGLELVVMGGRVVLGRHGEVTGEPAGRLLRRR</sequence>
<feature type="domain" description="Amidohydrolase 3" evidence="1">
    <location>
        <begin position="42"/>
        <end position="267"/>
    </location>
</feature>
<dbReference type="Proteomes" id="UP001500804">
    <property type="component" value="Unassembled WGS sequence"/>
</dbReference>
<dbReference type="Pfam" id="PF07969">
    <property type="entry name" value="Amidohydro_3"/>
    <property type="match status" value="2"/>
</dbReference>
<evidence type="ECO:0000313" key="2">
    <source>
        <dbReference type="EMBL" id="GAA5134761.1"/>
    </source>
</evidence>
<dbReference type="Gene3D" id="2.30.40.10">
    <property type="entry name" value="Urease, subunit C, domain 1"/>
    <property type="match status" value="2"/>
</dbReference>
<dbReference type="Gene3D" id="3.20.20.140">
    <property type="entry name" value="Metal-dependent hydrolases"/>
    <property type="match status" value="2"/>
</dbReference>
<dbReference type="PANTHER" id="PTHR11647:SF1">
    <property type="entry name" value="COLLAPSIN RESPONSE MEDIATOR PROTEIN"/>
    <property type="match status" value="1"/>
</dbReference>
<dbReference type="InterPro" id="IPR032466">
    <property type="entry name" value="Metal_Hydrolase"/>
</dbReference>
<gene>
    <name evidence="2" type="ORF">GCM10023320_63190</name>
</gene>
<dbReference type="InterPro" id="IPR023100">
    <property type="entry name" value="D-aminoacylase_insert_dom_sf"/>
</dbReference>
<accession>A0ABP9NWH3</accession>
<dbReference type="InterPro" id="IPR011059">
    <property type="entry name" value="Metal-dep_hydrolase_composite"/>
</dbReference>
<feature type="domain" description="Amidohydrolase 3" evidence="1">
    <location>
        <begin position="404"/>
        <end position="506"/>
    </location>
</feature>